<dbReference type="EMBL" id="KK107517">
    <property type="protein sequence ID" value="EZA49467.1"/>
    <property type="molecule type" value="Genomic_DNA"/>
</dbReference>
<dbReference type="Proteomes" id="UP000053097">
    <property type="component" value="Unassembled WGS sequence"/>
</dbReference>
<dbReference type="OrthoDB" id="8193822at2759"/>
<gene>
    <name evidence="1" type="ORF">X777_12323</name>
</gene>
<dbReference type="AlphaFoldDB" id="A0A026W0B0"/>
<protein>
    <submittedName>
        <fullName evidence="1">Uncharacterized protein</fullName>
    </submittedName>
</protein>
<dbReference type="OMA" id="FMIRISN"/>
<evidence type="ECO:0000313" key="1">
    <source>
        <dbReference type="EMBL" id="EZA49467.1"/>
    </source>
</evidence>
<feature type="non-terminal residue" evidence="1">
    <location>
        <position position="1"/>
    </location>
</feature>
<evidence type="ECO:0000313" key="2">
    <source>
        <dbReference type="Proteomes" id="UP000053097"/>
    </source>
</evidence>
<sequence>VSDDFPISQAGILGNDFFVHTGSKIDYADGYLEISDMKIPFFSPETIIVPPRSESSFYIRLQNPNVKIGYLPKIDLTQGIYLGDTIVDNVNGKAHLPIISTLDKEVKIRVPILRMIPLSEYLDDLLADLSNDQLNKQKKEENTEMAC</sequence>
<organism evidence="1 2">
    <name type="scientific">Ooceraea biroi</name>
    <name type="common">Clonal raider ant</name>
    <name type="synonym">Cerapachys biroi</name>
    <dbReference type="NCBI Taxonomy" id="2015173"/>
    <lineage>
        <taxon>Eukaryota</taxon>
        <taxon>Metazoa</taxon>
        <taxon>Ecdysozoa</taxon>
        <taxon>Arthropoda</taxon>
        <taxon>Hexapoda</taxon>
        <taxon>Insecta</taxon>
        <taxon>Pterygota</taxon>
        <taxon>Neoptera</taxon>
        <taxon>Endopterygota</taxon>
        <taxon>Hymenoptera</taxon>
        <taxon>Apocrita</taxon>
        <taxon>Aculeata</taxon>
        <taxon>Formicoidea</taxon>
        <taxon>Formicidae</taxon>
        <taxon>Dorylinae</taxon>
        <taxon>Ooceraea</taxon>
    </lineage>
</organism>
<proteinExistence type="predicted"/>
<accession>A0A026W0B0</accession>
<keyword evidence="2" id="KW-1185">Reference proteome</keyword>
<reference evidence="1 2" key="1">
    <citation type="journal article" date="2014" name="Curr. Biol.">
        <title>The genome of the clonal raider ant Cerapachys biroi.</title>
        <authorList>
            <person name="Oxley P.R."/>
            <person name="Ji L."/>
            <person name="Fetter-Pruneda I."/>
            <person name="McKenzie S.K."/>
            <person name="Li C."/>
            <person name="Hu H."/>
            <person name="Zhang G."/>
            <person name="Kronauer D.J."/>
        </authorList>
    </citation>
    <scope>NUCLEOTIDE SEQUENCE [LARGE SCALE GENOMIC DNA]</scope>
</reference>
<name>A0A026W0B0_OOCBI</name>